<dbReference type="GO" id="GO:0050126">
    <property type="term" value="F:N-carbamoylputrescine amidase activity"/>
    <property type="evidence" value="ECO:0007669"/>
    <property type="project" value="TreeGrafter"/>
</dbReference>
<evidence type="ECO:0000313" key="4">
    <source>
        <dbReference type="EMBL" id="SFD06216.1"/>
    </source>
</evidence>
<proteinExistence type="inferred from homology"/>
<dbReference type="PROSITE" id="PS50263">
    <property type="entry name" value="CN_HYDROLASE"/>
    <property type="match status" value="1"/>
</dbReference>
<sequence length="272" mass="28878">MTPLRIAVLQGPAGLPSRPAAALAALDGTARRAAAEGARLLVTPELSLTGYALDGARAVARLAQPADGPWARAAGEIAARHGIAVVYGWPERGPAGVHNSVQLIGPDGSRRAVYRKTHLYGAFETAAFVPGTEQLVQTELDGLRLGLLICYDMEFPETVRAHALAGTDLLLVPTALMRPHEAVARTLVPARALESQLYLAYANRCGPEGGHHFTGLSCLAAPDGTVPARAGTGPELLTAEVDPERLRISRAANPYLRDRRPELYGALTRPRR</sequence>
<dbReference type="InterPro" id="IPR003010">
    <property type="entry name" value="C-N_Hydrolase"/>
</dbReference>
<keyword evidence="5" id="KW-1185">Reference proteome</keyword>
<dbReference type="InterPro" id="IPR044083">
    <property type="entry name" value="RamA-like"/>
</dbReference>
<dbReference type="Pfam" id="PF00795">
    <property type="entry name" value="CN_hydrolase"/>
    <property type="match status" value="1"/>
</dbReference>
<name>A0A1I1P954_9ACTN</name>
<organism evidence="4 5">
    <name type="scientific">Streptomyces aidingensis</name>
    <dbReference type="NCBI Taxonomy" id="910347"/>
    <lineage>
        <taxon>Bacteria</taxon>
        <taxon>Bacillati</taxon>
        <taxon>Actinomycetota</taxon>
        <taxon>Actinomycetes</taxon>
        <taxon>Kitasatosporales</taxon>
        <taxon>Streptomycetaceae</taxon>
        <taxon>Streptomyces</taxon>
    </lineage>
</organism>
<dbReference type="STRING" id="910347.SAMN05421773_10941"/>
<reference evidence="4 5" key="1">
    <citation type="submission" date="2016-10" db="EMBL/GenBank/DDBJ databases">
        <authorList>
            <person name="de Groot N.N."/>
        </authorList>
    </citation>
    <scope>NUCLEOTIDE SEQUENCE [LARGE SCALE GENOMIC DNA]</scope>
    <source>
        <strain evidence="4 5">CGMCC 4.5739</strain>
    </source>
</reference>
<dbReference type="InterPro" id="IPR050345">
    <property type="entry name" value="Aliph_Amidase/BUP"/>
</dbReference>
<dbReference type="PROSITE" id="PS01227">
    <property type="entry name" value="UPF0012"/>
    <property type="match status" value="1"/>
</dbReference>
<dbReference type="PANTHER" id="PTHR43674">
    <property type="entry name" value="NITRILASE C965.09-RELATED"/>
    <property type="match status" value="1"/>
</dbReference>
<dbReference type="EMBL" id="FOLM01000009">
    <property type="protein sequence ID" value="SFD06216.1"/>
    <property type="molecule type" value="Genomic_DNA"/>
</dbReference>
<keyword evidence="2 4" id="KW-0378">Hydrolase</keyword>
<feature type="domain" description="CN hydrolase" evidence="3">
    <location>
        <begin position="4"/>
        <end position="243"/>
    </location>
</feature>
<dbReference type="PANTHER" id="PTHR43674:SF2">
    <property type="entry name" value="BETA-UREIDOPROPIONASE"/>
    <property type="match status" value="1"/>
</dbReference>
<dbReference type="InterPro" id="IPR001110">
    <property type="entry name" value="UPF0012_CS"/>
</dbReference>
<dbReference type="GO" id="GO:0033388">
    <property type="term" value="P:putrescine biosynthetic process from arginine"/>
    <property type="evidence" value="ECO:0007669"/>
    <property type="project" value="TreeGrafter"/>
</dbReference>
<dbReference type="RefSeq" id="WP_093839684.1">
    <property type="nucleotide sequence ID" value="NZ_FOLM01000009.1"/>
</dbReference>
<dbReference type="InterPro" id="IPR036526">
    <property type="entry name" value="C-N_Hydrolase_sf"/>
</dbReference>
<dbReference type="Gene3D" id="3.60.110.10">
    <property type="entry name" value="Carbon-nitrogen hydrolase"/>
    <property type="match status" value="1"/>
</dbReference>
<dbReference type="CDD" id="cd07576">
    <property type="entry name" value="R-amidase_like"/>
    <property type="match status" value="1"/>
</dbReference>
<evidence type="ECO:0000259" key="3">
    <source>
        <dbReference type="PROSITE" id="PS50263"/>
    </source>
</evidence>
<accession>A0A1I1P954</accession>
<comment type="similarity">
    <text evidence="1">Belongs to the carbon-nitrogen hydrolase superfamily. NIT1/NIT2 family.</text>
</comment>
<dbReference type="SUPFAM" id="SSF56317">
    <property type="entry name" value="Carbon-nitrogen hydrolase"/>
    <property type="match status" value="1"/>
</dbReference>
<gene>
    <name evidence="4" type="ORF">SAMN05421773_10941</name>
</gene>
<evidence type="ECO:0000313" key="5">
    <source>
        <dbReference type="Proteomes" id="UP000199207"/>
    </source>
</evidence>
<dbReference type="Proteomes" id="UP000199207">
    <property type="component" value="Unassembled WGS sequence"/>
</dbReference>
<protein>
    <submittedName>
        <fullName evidence="4">Predicted amidohydrolase</fullName>
    </submittedName>
</protein>
<dbReference type="AlphaFoldDB" id="A0A1I1P954"/>
<dbReference type="OrthoDB" id="4008466at2"/>
<evidence type="ECO:0000256" key="1">
    <source>
        <dbReference type="ARBA" id="ARBA00010613"/>
    </source>
</evidence>
<evidence type="ECO:0000256" key="2">
    <source>
        <dbReference type="ARBA" id="ARBA00022801"/>
    </source>
</evidence>